<reference evidence="6 7" key="1">
    <citation type="submission" date="2024-10" db="EMBL/GenBank/DDBJ databases">
        <authorList>
            <person name="Kim D."/>
        </authorList>
    </citation>
    <scope>NUCLEOTIDE SEQUENCE [LARGE SCALE GENOMIC DNA]</scope>
    <source>
        <strain evidence="6">BH-2024</strain>
    </source>
</reference>
<comment type="caution">
    <text evidence="6">The sequence shown here is derived from an EMBL/GenBank/DDBJ whole genome shotgun (WGS) entry which is preliminary data.</text>
</comment>
<dbReference type="InterPro" id="IPR001660">
    <property type="entry name" value="SAM"/>
</dbReference>
<gene>
    <name evidence="6" type="ORF">niasHT_006983</name>
</gene>
<keyword evidence="7" id="KW-1185">Reference proteome</keyword>
<dbReference type="Pfam" id="PF12796">
    <property type="entry name" value="Ank_2"/>
    <property type="match status" value="1"/>
</dbReference>
<dbReference type="AlphaFoldDB" id="A0ABD2LMS0"/>
<name>A0ABD2LMS0_9BILA</name>
<evidence type="ECO:0000256" key="2">
    <source>
        <dbReference type="ARBA" id="ARBA00023043"/>
    </source>
</evidence>
<evidence type="ECO:0000256" key="1">
    <source>
        <dbReference type="ARBA" id="ARBA00022737"/>
    </source>
</evidence>
<dbReference type="Pfam" id="PF00023">
    <property type="entry name" value="Ank"/>
    <property type="match status" value="1"/>
</dbReference>
<dbReference type="InterPro" id="IPR036770">
    <property type="entry name" value="Ankyrin_rpt-contain_sf"/>
</dbReference>
<dbReference type="InterPro" id="IPR013761">
    <property type="entry name" value="SAM/pointed_sf"/>
</dbReference>
<dbReference type="Proteomes" id="UP001620626">
    <property type="component" value="Unassembled WGS sequence"/>
</dbReference>
<dbReference type="PROSITE" id="PS50105">
    <property type="entry name" value="SAM_DOMAIN"/>
    <property type="match status" value="1"/>
</dbReference>
<dbReference type="PANTHER" id="PTHR24123">
    <property type="entry name" value="ANKYRIN REPEAT-CONTAINING"/>
    <property type="match status" value="1"/>
</dbReference>
<sequence>MTSFASQNSVSLAVQNALQQILALPLPSPQVPAAQNEQSRREEEDEASAQMDFWTAASLNTENIRDYNFEDEINVKNAAGWTPLMYAAYLGHRELCQLLVLRGADVEAANERNQTGIMLAASCGAIDVVRILLDFSADCNRQDQYGRSSLHYAVKYYHAPVVQLLLENGADPNLPDFNDSTPLLAACENGDEKILAFLLEKKGDPSRCNKQGQNAFTINADEKLQIVLKKYRKKDSELDKVLCQLEMQKYWPNFARAGIWTVDALLKVTERELDEMGIHLVGPKRKISNFIRERANQQKSVQQIRLPPAPIGVVQQQPEQQQQQQQQPQQQQQHLRQQQRLGELGKLCTDQRREMQEQRRVNAQCRLVSGAGRRTLCSVGQSWR</sequence>
<keyword evidence="1" id="KW-0677">Repeat</keyword>
<feature type="repeat" description="ANK" evidence="3">
    <location>
        <begin position="178"/>
        <end position="210"/>
    </location>
</feature>
<dbReference type="EMBL" id="JBICBT010000358">
    <property type="protein sequence ID" value="KAL3116536.1"/>
    <property type="molecule type" value="Genomic_DNA"/>
</dbReference>
<dbReference type="PRINTS" id="PR01415">
    <property type="entry name" value="ANKYRIN"/>
</dbReference>
<protein>
    <recommendedName>
        <fullName evidence="5">SAM domain-containing protein</fullName>
    </recommendedName>
</protein>
<evidence type="ECO:0000313" key="7">
    <source>
        <dbReference type="Proteomes" id="UP001620626"/>
    </source>
</evidence>
<dbReference type="Gene3D" id="1.25.40.20">
    <property type="entry name" value="Ankyrin repeat-containing domain"/>
    <property type="match status" value="2"/>
</dbReference>
<dbReference type="PROSITE" id="PS50088">
    <property type="entry name" value="ANK_REPEAT"/>
    <property type="match status" value="4"/>
</dbReference>
<feature type="repeat" description="ANK" evidence="3">
    <location>
        <begin position="112"/>
        <end position="144"/>
    </location>
</feature>
<dbReference type="SUPFAM" id="SSF48403">
    <property type="entry name" value="Ankyrin repeat"/>
    <property type="match status" value="1"/>
</dbReference>
<dbReference type="Gene3D" id="1.10.150.50">
    <property type="entry name" value="Transcription Factor, Ets-1"/>
    <property type="match status" value="1"/>
</dbReference>
<dbReference type="SUPFAM" id="SSF47769">
    <property type="entry name" value="SAM/Pointed domain"/>
    <property type="match status" value="1"/>
</dbReference>
<dbReference type="SMART" id="SM00248">
    <property type="entry name" value="ANK"/>
    <property type="match status" value="4"/>
</dbReference>
<feature type="region of interest" description="Disordered" evidence="4">
    <location>
        <begin position="313"/>
        <end position="336"/>
    </location>
</feature>
<dbReference type="PANTHER" id="PTHR24123:SF33">
    <property type="entry name" value="PROTEIN HOS4"/>
    <property type="match status" value="1"/>
</dbReference>
<dbReference type="PROSITE" id="PS50297">
    <property type="entry name" value="ANK_REP_REGION"/>
    <property type="match status" value="2"/>
</dbReference>
<evidence type="ECO:0000313" key="6">
    <source>
        <dbReference type="EMBL" id="KAL3116536.1"/>
    </source>
</evidence>
<evidence type="ECO:0000256" key="4">
    <source>
        <dbReference type="SAM" id="MobiDB-lite"/>
    </source>
</evidence>
<evidence type="ECO:0000256" key="3">
    <source>
        <dbReference type="PROSITE-ProRule" id="PRU00023"/>
    </source>
</evidence>
<feature type="repeat" description="ANK" evidence="3">
    <location>
        <begin position="79"/>
        <end position="111"/>
    </location>
</feature>
<evidence type="ECO:0000259" key="5">
    <source>
        <dbReference type="PROSITE" id="PS50105"/>
    </source>
</evidence>
<organism evidence="6 7">
    <name type="scientific">Heterodera trifolii</name>
    <dbReference type="NCBI Taxonomy" id="157864"/>
    <lineage>
        <taxon>Eukaryota</taxon>
        <taxon>Metazoa</taxon>
        <taxon>Ecdysozoa</taxon>
        <taxon>Nematoda</taxon>
        <taxon>Chromadorea</taxon>
        <taxon>Rhabditida</taxon>
        <taxon>Tylenchina</taxon>
        <taxon>Tylenchomorpha</taxon>
        <taxon>Tylenchoidea</taxon>
        <taxon>Heteroderidae</taxon>
        <taxon>Heteroderinae</taxon>
        <taxon>Heterodera</taxon>
    </lineage>
</organism>
<feature type="repeat" description="ANK" evidence="3">
    <location>
        <begin position="145"/>
        <end position="177"/>
    </location>
</feature>
<proteinExistence type="predicted"/>
<feature type="compositionally biased region" description="Low complexity" evidence="4">
    <location>
        <begin position="315"/>
        <end position="336"/>
    </location>
</feature>
<dbReference type="InterPro" id="IPR002110">
    <property type="entry name" value="Ankyrin_rpt"/>
</dbReference>
<keyword evidence="2 3" id="KW-0040">ANK repeat</keyword>
<accession>A0ABD2LMS0</accession>
<feature type="region of interest" description="Disordered" evidence="4">
    <location>
        <begin position="29"/>
        <end position="49"/>
    </location>
</feature>
<feature type="domain" description="SAM" evidence="5">
    <location>
        <begin position="233"/>
        <end position="297"/>
    </location>
</feature>
<dbReference type="Pfam" id="PF00536">
    <property type="entry name" value="SAM_1"/>
    <property type="match status" value="1"/>
</dbReference>
<dbReference type="InterPro" id="IPR051165">
    <property type="entry name" value="Multifunctional_ANK_Repeat"/>
</dbReference>